<dbReference type="EMBL" id="JADQDP010000009">
    <property type="protein sequence ID" value="MBF9144496.1"/>
    <property type="molecule type" value="Genomic_DNA"/>
</dbReference>
<comment type="caution">
    <text evidence="3">The sequence shown here is derived from an EMBL/GenBank/DDBJ whole genome shotgun (WGS) entry which is preliminary data.</text>
</comment>
<evidence type="ECO:0000256" key="1">
    <source>
        <dbReference type="ARBA" id="ARBA00006817"/>
    </source>
</evidence>
<dbReference type="SUPFAM" id="SSF55961">
    <property type="entry name" value="Bet v1-like"/>
    <property type="match status" value="1"/>
</dbReference>
<organism evidence="3 4">
    <name type="scientific">Hymenobacter properus</name>
    <dbReference type="NCBI Taxonomy" id="2791026"/>
    <lineage>
        <taxon>Bacteria</taxon>
        <taxon>Pseudomonadati</taxon>
        <taxon>Bacteroidota</taxon>
        <taxon>Cytophagia</taxon>
        <taxon>Cytophagales</taxon>
        <taxon>Hymenobacteraceae</taxon>
        <taxon>Hymenobacter</taxon>
    </lineage>
</organism>
<proteinExistence type="inferred from homology"/>
<comment type="similarity">
    <text evidence="1">Belongs to the AHA1 family.</text>
</comment>
<dbReference type="Pfam" id="PF08327">
    <property type="entry name" value="AHSA1"/>
    <property type="match status" value="1"/>
</dbReference>
<dbReference type="InterPro" id="IPR023393">
    <property type="entry name" value="START-like_dom_sf"/>
</dbReference>
<reference evidence="3 4" key="1">
    <citation type="submission" date="2020-11" db="EMBL/GenBank/DDBJ databases">
        <authorList>
            <person name="Kim M.K."/>
        </authorList>
    </citation>
    <scope>NUCLEOTIDE SEQUENCE [LARGE SCALE GENOMIC DNA]</scope>
    <source>
        <strain evidence="3 4">BT439</strain>
    </source>
</reference>
<protein>
    <submittedName>
        <fullName evidence="3">SRPBCC domain-containing protein</fullName>
    </submittedName>
</protein>
<name>A0A931FNT3_9BACT</name>
<evidence type="ECO:0000313" key="3">
    <source>
        <dbReference type="EMBL" id="MBF9144496.1"/>
    </source>
</evidence>
<keyword evidence="4" id="KW-1185">Reference proteome</keyword>
<dbReference type="InterPro" id="IPR013538">
    <property type="entry name" value="ASHA1/2-like_C"/>
</dbReference>
<accession>A0A931FNT3</accession>
<dbReference type="RefSeq" id="WP_196288853.1">
    <property type="nucleotide sequence ID" value="NZ_JADQDP010000009.1"/>
</dbReference>
<sequence length="165" mass="18864">MSDTVAFDFAVDKAAHTVTITREFDADLSLVWDAFTRADLLDQWLPPHPMTAKTRYQDFRVGGKRFYAMVTPAGEERWALQEYTAITPKTHFSLYNAFADKDENVELPGSEWNHTFSEQNGTTTVRITVYNESLERMERILEGFTAGMKMSLRNLDNLLATLTGR</sequence>
<feature type="domain" description="Activator of Hsp90 ATPase homologue 1/2-like C-terminal" evidence="2">
    <location>
        <begin position="26"/>
        <end position="159"/>
    </location>
</feature>
<evidence type="ECO:0000259" key="2">
    <source>
        <dbReference type="Pfam" id="PF08327"/>
    </source>
</evidence>
<dbReference type="AlphaFoldDB" id="A0A931FNT3"/>
<dbReference type="Gene3D" id="3.30.530.20">
    <property type="match status" value="1"/>
</dbReference>
<dbReference type="CDD" id="cd07814">
    <property type="entry name" value="SRPBCC_CalC_Aha1-like"/>
    <property type="match status" value="1"/>
</dbReference>
<dbReference type="Proteomes" id="UP000645610">
    <property type="component" value="Unassembled WGS sequence"/>
</dbReference>
<gene>
    <name evidence="3" type="ORF">I2I01_22825</name>
</gene>
<evidence type="ECO:0000313" key="4">
    <source>
        <dbReference type="Proteomes" id="UP000645610"/>
    </source>
</evidence>